<sequence>MFALCQRIQKRHLVMLIVMLKINKVFTCPV</sequence>
<reference evidence="1" key="1">
    <citation type="submission" date="2014-09" db="EMBL/GenBank/DDBJ databases">
        <authorList>
            <person name="Magalhaes I.L.F."/>
            <person name="Oliveira U."/>
            <person name="Santos F.R."/>
            <person name="Vidigal T.H.D.A."/>
            <person name="Brescovit A.D."/>
            <person name="Santos A.J."/>
        </authorList>
    </citation>
    <scope>NUCLEOTIDE SEQUENCE</scope>
    <source>
        <tissue evidence="1">Shoot tissue taken approximately 20 cm above the soil surface</tissue>
    </source>
</reference>
<dbReference type="AlphaFoldDB" id="A0A0A9CDJ2"/>
<proteinExistence type="predicted"/>
<organism evidence="1">
    <name type="scientific">Arundo donax</name>
    <name type="common">Giant reed</name>
    <name type="synonym">Donax arundinaceus</name>
    <dbReference type="NCBI Taxonomy" id="35708"/>
    <lineage>
        <taxon>Eukaryota</taxon>
        <taxon>Viridiplantae</taxon>
        <taxon>Streptophyta</taxon>
        <taxon>Embryophyta</taxon>
        <taxon>Tracheophyta</taxon>
        <taxon>Spermatophyta</taxon>
        <taxon>Magnoliopsida</taxon>
        <taxon>Liliopsida</taxon>
        <taxon>Poales</taxon>
        <taxon>Poaceae</taxon>
        <taxon>PACMAD clade</taxon>
        <taxon>Arundinoideae</taxon>
        <taxon>Arundineae</taxon>
        <taxon>Arundo</taxon>
    </lineage>
</organism>
<reference evidence="1" key="2">
    <citation type="journal article" date="2015" name="Data Brief">
        <title>Shoot transcriptome of the giant reed, Arundo donax.</title>
        <authorList>
            <person name="Barrero R.A."/>
            <person name="Guerrero F.D."/>
            <person name="Moolhuijzen P."/>
            <person name="Goolsby J.A."/>
            <person name="Tidwell J."/>
            <person name="Bellgard S.E."/>
            <person name="Bellgard M.I."/>
        </authorList>
    </citation>
    <scope>NUCLEOTIDE SEQUENCE</scope>
    <source>
        <tissue evidence="1">Shoot tissue taken approximately 20 cm above the soil surface</tissue>
    </source>
</reference>
<protein>
    <submittedName>
        <fullName evidence="1">Uncharacterized protein</fullName>
    </submittedName>
</protein>
<dbReference type="EMBL" id="GBRH01223491">
    <property type="protein sequence ID" value="JAD74404.1"/>
    <property type="molecule type" value="Transcribed_RNA"/>
</dbReference>
<accession>A0A0A9CDJ2</accession>
<evidence type="ECO:0000313" key="1">
    <source>
        <dbReference type="EMBL" id="JAD74404.1"/>
    </source>
</evidence>
<name>A0A0A9CDJ2_ARUDO</name>